<reference evidence="3" key="2">
    <citation type="journal article" date="2019" name="IMA Fungus">
        <title>Genome sequencing and comparison of five Tilletia species to identify candidate genes for the detection of regulated species infecting wheat.</title>
        <authorList>
            <person name="Nguyen H.D.T."/>
            <person name="Sultana T."/>
            <person name="Kesanakurti P."/>
            <person name="Hambleton S."/>
        </authorList>
    </citation>
    <scope>NUCLEOTIDE SEQUENCE</scope>
    <source>
        <strain evidence="3">DAOMC 236422</strain>
    </source>
</reference>
<feature type="compositionally biased region" description="Polar residues" evidence="1">
    <location>
        <begin position="140"/>
        <end position="159"/>
    </location>
</feature>
<comment type="caution">
    <text evidence="3">The sequence shown here is derived from an EMBL/GenBank/DDBJ whole genome shotgun (WGS) entry which is preliminary data.</text>
</comment>
<keyword evidence="4" id="KW-1185">Reference proteome</keyword>
<proteinExistence type="predicted"/>
<accession>A0A8X7N424</accession>
<name>A0A8X7N424_9BASI</name>
<evidence type="ECO:0000313" key="4">
    <source>
        <dbReference type="Proteomes" id="UP000078113"/>
    </source>
</evidence>
<feature type="signal peptide" evidence="2">
    <location>
        <begin position="1"/>
        <end position="30"/>
    </location>
</feature>
<dbReference type="EMBL" id="LWDG02000306">
    <property type="protein sequence ID" value="KAE8266686.1"/>
    <property type="molecule type" value="Genomic_DNA"/>
</dbReference>
<keyword evidence="2" id="KW-0732">Signal</keyword>
<feature type="compositionally biased region" description="Polar residues" evidence="1">
    <location>
        <begin position="80"/>
        <end position="93"/>
    </location>
</feature>
<dbReference type="AlphaFoldDB" id="A0A8X7N424"/>
<evidence type="ECO:0000256" key="1">
    <source>
        <dbReference type="SAM" id="MobiDB-lite"/>
    </source>
</evidence>
<feature type="compositionally biased region" description="Basic and acidic residues" evidence="1">
    <location>
        <begin position="115"/>
        <end position="125"/>
    </location>
</feature>
<feature type="region of interest" description="Disordered" evidence="1">
    <location>
        <begin position="78"/>
        <end position="161"/>
    </location>
</feature>
<reference evidence="3" key="1">
    <citation type="submission" date="2016-04" db="EMBL/GenBank/DDBJ databases">
        <authorList>
            <person name="Nguyen H.D."/>
            <person name="Samba Siva P."/>
            <person name="Cullis J."/>
            <person name="Levesque C.A."/>
            <person name="Hambleton S."/>
        </authorList>
    </citation>
    <scope>NUCLEOTIDE SEQUENCE</scope>
    <source>
        <strain evidence="3">DAOMC 236422</strain>
    </source>
</reference>
<organism evidence="3 4">
    <name type="scientific">Tilletia walkeri</name>
    <dbReference type="NCBI Taxonomy" id="117179"/>
    <lineage>
        <taxon>Eukaryota</taxon>
        <taxon>Fungi</taxon>
        <taxon>Dikarya</taxon>
        <taxon>Basidiomycota</taxon>
        <taxon>Ustilaginomycotina</taxon>
        <taxon>Exobasidiomycetes</taxon>
        <taxon>Tilletiales</taxon>
        <taxon>Tilletiaceae</taxon>
        <taxon>Tilletia</taxon>
    </lineage>
</organism>
<evidence type="ECO:0000256" key="2">
    <source>
        <dbReference type="SAM" id="SignalP"/>
    </source>
</evidence>
<evidence type="ECO:0000313" key="3">
    <source>
        <dbReference type="EMBL" id="KAE8266686.1"/>
    </source>
</evidence>
<feature type="compositionally biased region" description="Low complexity" evidence="1">
    <location>
        <begin position="101"/>
        <end position="114"/>
    </location>
</feature>
<protein>
    <submittedName>
        <fullName evidence="3">Uncharacterized protein</fullName>
    </submittedName>
</protein>
<feature type="chain" id="PRO_5036477960" evidence="2">
    <location>
        <begin position="31"/>
        <end position="237"/>
    </location>
</feature>
<gene>
    <name evidence="3" type="ORF">A4X09_0g5663</name>
</gene>
<dbReference type="Proteomes" id="UP000078113">
    <property type="component" value="Unassembled WGS sequence"/>
</dbReference>
<sequence>MAQLGEGAWAWDGLERAWFLLRAYLVGLYADQPGSSKSNKMTDTQGRRGCRFCEIEAYYGHAQTKSTPNATVKSAIPSAEATTSAQPGEQATRTQKRKRAALSTSTQALASTQSRDIRREGEARNDPPITTAVNGGTEGEVSNNSSVTPAMEGGTSTTPPVKWGKTPYFSLSTPPDLKLLPPNASRPAKYEAVALPLRSDDMLRSHIAQLQLASSKTEKKRVGTRTGVAALPLLATS</sequence>